<gene>
    <name evidence="1" type="ORF">CALVIDRAFT_532026</name>
</gene>
<sequence length="309" mass="35103">MNPVLAEVIHQCRFLACDFTFKRVHGNFNEWEVATVLDGINENLTLAHIYSHSMSLEAFCLIWDGFFRAVETTSHHPLLFKAFHKSGNLCTIIGNADAPQAQALGEYFLKINNPSKSGIEESLPERLLLYAFKSNANGLLKKGSSHEDVDKIMSYPSLKTPEKRQEFREWCTNHPLDSIQAWYKNKLGLPWYLPSINMHESPMDRVLWVTTPRTSNSSEISHAQSNMRTDIRLPLLTALSSAKKYDQQVAERVQSATQTCILSYRHNSLQDRLSCQLGRARSKSLKAKDALKGIQEIPNDETVLEKVPE</sequence>
<reference evidence="1 2" key="1">
    <citation type="journal article" date="2016" name="Mol. Biol. Evol.">
        <title>Comparative Genomics of Early-Diverging Mushroom-Forming Fungi Provides Insights into the Origins of Lignocellulose Decay Capabilities.</title>
        <authorList>
            <person name="Nagy L.G."/>
            <person name="Riley R."/>
            <person name="Tritt A."/>
            <person name="Adam C."/>
            <person name="Daum C."/>
            <person name="Floudas D."/>
            <person name="Sun H."/>
            <person name="Yadav J.S."/>
            <person name="Pangilinan J."/>
            <person name="Larsson K.H."/>
            <person name="Matsuura K."/>
            <person name="Barry K."/>
            <person name="Labutti K."/>
            <person name="Kuo R."/>
            <person name="Ohm R.A."/>
            <person name="Bhattacharya S.S."/>
            <person name="Shirouzu T."/>
            <person name="Yoshinaga Y."/>
            <person name="Martin F.M."/>
            <person name="Grigoriev I.V."/>
            <person name="Hibbett D.S."/>
        </authorList>
    </citation>
    <scope>NUCLEOTIDE SEQUENCE [LARGE SCALE GENOMIC DNA]</scope>
    <source>
        <strain evidence="1 2">TUFC12733</strain>
    </source>
</reference>
<keyword evidence="2" id="KW-1185">Reference proteome</keyword>
<accession>A0A167FIY2</accession>
<evidence type="ECO:0000313" key="1">
    <source>
        <dbReference type="EMBL" id="KZO89537.1"/>
    </source>
</evidence>
<dbReference type="OrthoDB" id="3028326at2759"/>
<proteinExistence type="predicted"/>
<dbReference type="EMBL" id="KV417385">
    <property type="protein sequence ID" value="KZO89537.1"/>
    <property type="molecule type" value="Genomic_DNA"/>
</dbReference>
<evidence type="ECO:0000313" key="2">
    <source>
        <dbReference type="Proteomes" id="UP000076738"/>
    </source>
</evidence>
<organism evidence="1 2">
    <name type="scientific">Calocera viscosa (strain TUFC12733)</name>
    <dbReference type="NCBI Taxonomy" id="1330018"/>
    <lineage>
        <taxon>Eukaryota</taxon>
        <taxon>Fungi</taxon>
        <taxon>Dikarya</taxon>
        <taxon>Basidiomycota</taxon>
        <taxon>Agaricomycotina</taxon>
        <taxon>Dacrymycetes</taxon>
        <taxon>Dacrymycetales</taxon>
        <taxon>Dacrymycetaceae</taxon>
        <taxon>Calocera</taxon>
    </lineage>
</organism>
<dbReference type="Proteomes" id="UP000076738">
    <property type="component" value="Unassembled WGS sequence"/>
</dbReference>
<protein>
    <submittedName>
        <fullName evidence="1">Uncharacterized protein</fullName>
    </submittedName>
</protein>
<name>A0A167FIY2_CALVF</name>
<dbReference type="AlphaFoldDB" id="A0A167FIY2"/>